<dbReference type="PANTHER" id="PTHR11214">
    <property type="entry name" value="BETA-1,3-N-ACETYLGLUCOSAMINYLTRANSFERASE"/>
    <property type="match status" value="1"/>
</dbReference>
<evidence type="ECO:0000256" key="6">
    <source>
        <dbReference type="ARBA" id="ARBA00022968"/>
    </source>
</evidence>
<dbReference type="AlphaFoldDB" id="L7LXR2"/>
<evidence type="ECO:0000256" key="3">
    <source>
        <dbReference type="ARBA" id="ARBA00022676"/>
    </source>
</evidence>
<dbReference type="FunFam" id="3.90.550.50:FF:000001">
    <property type="entry name" value="Hexosyltransferase"/>
    <property type="match status" value="1"/>
</dbReference>
<keyword evidence="8 11" id="KW-0333">Golgi apparatus</keyword>
<dbReference type="InterPro" id="IPR002659">
    <property type="entry name" value="Glyco_trans_31"/>
</dbReference>
<name>L7LXR2_RHIPC</name>
<proteinExistence type="evidence at transcript level"/>
<dbReference type="Pfam" id="PF01762">
    <property type="entry name" value="Galactosyl_T"/>
    <property type="match status" value="1"/>
</dbReference>
<evidence type="ECO:0000256" key="9">
    <source>
        <dbReference type="ARBA" id="ARBA00023136"/>
    </source>
</evidence>
<evidence type="ECO:0000256" key="7">
    <source>
        <dbReference type="ARBA" id="ARBA00022989"/>
    </source>
</evidence>
<evidence type="ECO:0000256" key="4">
    <source>
        <dbReference type="ARBA" id="ARBA00022679"/>
    </source>
</evidence>
<dbReference type="EMBL" id="GACK01008158">
    <property type="protein sequence ID" value="JAA56876.1"/>
    <property type="molecule type" value="mRNA"/>
</dbReference>
<evidence type="ECO:0000256" key="10">
    <source>
        <dbReference type="ARBA" id="ARBA00023180"/>
    </source>
</evidence>
<comment type="subcellular location">
    <subcellularLocation>
        <location evidence="1 11">Golgi apparatus membrane</location>
        <topology evidence="1 11">Single-pass type II membrane protein</topology>
    </subcellularLocation>
</comment>
<dbReference type="InterPro" id="IPR029044">
    <property type="entry name" value="Nucleotide-diphossugar_trans"/>
</dbReference>
<keyword evidence="4 12" id="KW-0808">Transferase</keyword>
<dbReference type="Gene3D" id="3.90.550.50">
    <property type="match status" value="1"/>
</dbReference>
<protein>
    <recommendedName>
        <fullName evidence="11">Hexosyltransferase</fullName>
        <ecNumber evidence="11">2.4.1.-</ecNumber>
    </recommendedName>
</protein>
<sequence length="360" mass="41185">MSRFTQHASEIAKPHSRTYNVKLFRRSPWQCIHLVMKPPAILTPKRSILVLAFLLLIVVVQLSVYQVRLRSSSTRCSATSKAVRFEYVTRVARPCERTTNRTTVLIGVTSSVDHFESRAAIRDTWGGTAVRMGFVVVFLLGATLDQKVQRKVLAEHEIHGDVVQGDFVDSYDNLTYKTVMLIRWAREECSKTEFVLKIDDDMILSVWDLAVVVNGLGETKRSMWGYLYTNGKPNRNVASKWYVSREKYAPDTYPDFLSGTGYLISGDAISALDDVIYDECFFPLEDIYLTAIVAERAQVSRLRLDGFSNEHNWYYQPCSNPRVVTSHGWSPKALRDEWRRAVDRLNFSLCVGIKHHQMVS</sequence>
<dbReference type="GO" id="GO:0000139">
    <property type="term" value="C:Golgi membrane"/>
    <property type="evidence" value="ECO:0007669"/>
    <property type="project" value="UniProtKB-SubCell"/>
</dbReference>
<reference evidence="12" key="1">
    <citation type="submission" date="2012-11" db="EMBL/GenBank/DDBJ databases">
        <authorList>
            <person name="Lucero-Rivera Y.E."/>
            <person name="Tovar-Ramirez D."/>
        </authorList>
    </citation>
    <scope>NUCLEOTIDE SEQUENCE</scope>
    <source>
        <tissue evidence="12">Salivary gland</tissue>
    </source>
</reference>
<evidence type="ECO:0000256" key="8">
    <source>
        <dbReference type="ARBA" id="ARBA00023034"/>
    </source>
</evidence>
<keyword evidence="7 11" id="KW-1133">Transmembrane helix</keyword>
<organism evidence="12">
    <name type="scientific">Rhipicephalus pulchellus</name>
    <name type="common">Yellow backed tick</name>
    <name type="synonym">Dermacentor pulchellus</name>
    <dbReference type="NCBI Taxonomy" id="72859"/>
    <lineage>
        <taxon>Eukaryota</taxon>
        <taxon>Metazoa</taxon>
        <taxon>Ecdysozoa</taxon>
        <taxon>Arthropoda</taxon>
        <taxon>Chelicerata</taxon>
        <taxon>Arachnida</taxon>
        <taxon>Acari</taxon>
        <taxon>Parasitiformes</taxon>
        <taxon>Ixodida</taxon>
        <taxon>Ixodoidea</taxon>
        <taxon>Ixodidae</taxon>
        <taxon>Rhipicephalinae</taxon>
        <taxon>Rhipicephalus</taxon>
        <taxon>Rhipicephalus</taxon>
    </lineage>
</organism>
<comment type="similarity">
    <text evidence="2 11">Belongs to the glycosyltransferase 31 family.</text>
</comment>
<accession>L7LXR2</accession>
<keyword evidence="3 11" id="KW-0328">Glycosyltransferase</keyword>
<dbReference type="SUPFAM" id="SSF53448">
    <property type="entry name" value="Nucleotide-diphospho-sugar transferases"/>
    <property type="match status" value="1"/>
</dbReference>
<dbReference type="GO" id="GO:0006493">
    <property type="term" value="P:protein O-linked glycosylation"/>
    <property type="evidence" value="ECO:0007669"/>
    <property type="project" value="TreeGrafter"/>
</dbReference>
<reference evidence="12" key="2">
    <citation type="journal article" date="2015" name="J. Proteomics">
        <title>Sexual differences in the sialomes of the zebra tick, Rhipicephalus pulchellus.</title>
        <authorList>
            <person name="Tan A.W."/>
            <person name="Francischetti I.M."/>
            <person name="Slovak M."/>
            <person name="Kini R.M."/>
            <person name="Ribeiro J.M."/>
        </authorList>
    </citation>
    <scope>NUCLEOTIDE SEQUENCE</scope>
    <source>
        <tissue evidence="12">Salivary gland</tissue>
    </source>
</reference>
<evidence type="ECO:0000256" key="2">
    <source>
        <dbReference type="ARBA" id="ARBA00008661"/>
    </source>
</evidence>
<feature type="transmembrane region" description="Helical" evidence="11">
    <location>
        <begin position="47"/>
        <end position="65"/>
    </location>
</feature>
<dbReference type="GO" id="GO:0016758">
    <property type="term" value="F:hexosyltransferase activity"/>
    <property type="evidence" value="ECO:0007669"/>
    <property type="project" value="InterPro"/>
</dbReference>
<keyword evidence="9 11" id="KW-0472">Membrane</keyword>
<keyword evidence="5 11" id="KW-0812">Transmembrane</keyword>
<dbReference type="PANTHER" id="PTHR11214:SF334">
    <property type="entry name" value="HEXOSYLTRANSFERASE"/>
    <property type="match status" value="1"/>
</dbReference>
<evidence type="ECO:0000256" key="11">
    <source>
        <dbReference type="RuleBase" id="RU363063"/>
    </source>
</evidence>
<evidence type="ECO:0000256" key="1">
    <source>
        <dbReference type="ARBA" id="ARBA00004323"/>
    </source>
</evidence>
<keyword evidence="10" id="KW-0325">Glycoprotein</keyword>
<evidence type="ECO:0000313" key="12">
    <source>
        <dbReference type="EMBL" id="JAA56876.1"/>
    </source>
</evidence>
<evidence type="ECO:0000256" key="5">
    <source>
        <dbReference type="ARBA" id="ARBA00022692"/>
    </source>
</evidence>
<keyword evidence="6 11" id="KW-0735">Signal-anchor</keyword>
<dbReference type="EC" id="2.4.1.-" evidence="11"/>